<proteinExistence type="predicted"/>
<dbReference type="InterPro" id="IPR054722">
    <property type="entry name" value="PolX-like_BBD"/>
</dbReference>
<dbReference type="PANTHER" id="PTHR47592:SF27">
    <property type="entry name" value="OS08G0421700 PROTEIN"/>
    <property type="match status" value="1"/>
</dbReference>
<organism evidence="2">
    <name type="scientific">Tanacetum cinerariifolium</name>
    <name type="common">Dalmatian daisy</name>
    <name type="synonym">Chrysanthemum cinerariifolium</name>
    <dbReference type="NCBI Taxonomy" id="118510"/>
    <lineage>
        <taxon>Eukaryota</taxon>
        <taxon>Viridiplantae</taxon>
        <taxon>Streptophyta</taxon>
        <taxon>Embryophyta</taxon>
        <taxon>Tracheophyta</taxon>
        <taxon>Spermatophyta</taxon>
        <taxon>Magnoliopsida</taxon>
        <taxon>eudicotyledons</taxon>
        <taxon>Gunneridae</taxon>
        <taxon>Pentapetalae</taxon>
        <taxon>asterids</taxon>
        <taxon>campanulids</taxon>
        <taxon>Asterales</taxon>
        <taxon>Asteraceae</taxon>
        <taxon>Asteroideae</taxon>
        <taxon>Anthemideae</taxon>
        <taxon>Anthemidinae</taxon>
        <taxon>Tanacetum</taxon>
    </lineage>
</organism>
<gene>
    <name evidence="2" type="ORF">Tci_851712</name>
</gene>
<comment type="caution">
    <text evidence="2">The sequence shown here is derived from an EMBL/GenBank/DDBJ whole genome shotgun (WGS) entry which is preliminary data.</text>
</comment>
<evidence type="ECO:0000259" key="1">
    <source>
        <dbReference type="Pfam" id="PF22936"/>
    </source>
</evidence>
<name>A0A699R720_TANCI</name>
<feature type="non-terminal residue" evidence="2">
    <location>
        <position position="162"/>
    </location>
</feature>
<dbReference type="EMBL" id="BKCJ011071818">
    <property type="protein sequence ID" value="GFC79742.1"/>
    <property type="molecule type" value="Genomic_DNA"/>
</dbReference>
<accession>A0A699R720</accession>
<feature type="domain" description="Retrovirus-related Pol polyprotein from transposon TNT 1-94-like beta-barrel" evidence="1">
    <location>
        <begin position="89"/>
        <end position="161"/>
    </location>
</feature>
<dbReference type="AlphaFoldDB" id="A0A699R720"/>
<protein>
    <submittedName>
        <fullName evidence="2">Retrovirus-related Pol polyprotein from transposon TNT 1-94</fullName>
    </submittedName>
</protein>
<sequence>MLYGNRETLSLDDVKSALLSKQKYDDEVEPKKCHIVSDCYKLKNKLERKGKRNNEKKPEKAAKVAIAKGNSDGDIYLAIDTKKSRDELIVDPGCTFHMIPHQSWFTTYESFNGGNVYMGNLSICLVIGKGNIQVKMHDGVVRTITGVRHVSDLKRNLISLST</sequence>
<dbReference type="PANTHER" id="PTHR47592">
    <property type="entry name" value="PBF68 PROTEIN"/>
    <property type="match status" value="1"/>
</dbReference>
<reference evidence="2" key="1">
    <citation type="journal article" date="2019" name="Sci. Rep.">
        <title>Draft genome of Tanacetum cinerariifolium, the natural source of mosquito coil.</title>
        <authorList>
            <person name="Yamashiro T."/>
            <person name="Shiraishi A."/>
            <person name="Satake H."/>
            <person name="Nakayama K."/>
        </authorList>
    </citation>
    <scope>NUCLEOTIDE SEQUENCE</scope>
</reference>
<dbReference type="Pfam" id="PF22936">
    <property type="entry name" value="Pol_BBD"/>
    <property type="match status" value="1"/>
</dbReference>
<evidence type="ECO:0000313" key="2">
    <source>
        <dbReference type="EMBL" id="GFC79742.1"/>
    </source>
</evidence>